<keyword evidence="4" id="KW-0029">Amino-acid transport</keyword>
<feature type="transmembrane region" description="Helical" evidence="7">
    <location>
        <begin position="362"/>
        <end position="382"/>
    </location>
</feature>
<reference evidence="9" key="1">
    <citation type="submission" date="2023-05" db="EMBL/GenBank/DDBJ databases">
        <title>Nepenthes gracilis genome sequencing.</title>
        <authorList>
            <person name="Fukushima K."/>
        </authorList>
    </citation>
    <scope>NUCLEOTIDE SEQUENCE</scope>
    <source>
        <strain evidence="9">SING2019-196</strain>
    </source>
</reference>
<feature type="transmembrane region" description="Helical" evidence="7">
    <location>
        <begin position="310"/>
        <end position="334"/>
    </location>
</feature>
<keyword evidence="3 7" id="KW-0812">Transmembrane</keyword>
<feature type="transmembrane region" description="Helical" evidence="7">
    <location>
        <begin position="388"/>
        <end position="408"/>
    </location>
</feature>
<keyword evidence="10" id="KW-1185">Reference proteome</keyword>
<feature type="transmembrane region" description="Helical" evidence="7">
    <location>
        <begin position="127"/>
        <end position="150"/>
    </location>
</feature>
<name>A0AAD3P3D3_NEPGR</name>
<keyword evidence="2" id="KW-0813">Transport</keyword>
<feature type="transmembrane region" description="Helical" evidence="7">
    <location>
        <begin position="270"/>
        <end position="290"/>
    </location>
</feature>
<feature type="transmembrane region" description="Helical" evidence="7">
    <location>
        <begin position="187"/>
        <end position="210"/>
    </location>
</feature>
<dbReference type="AlphaFoldDB" id="A0AAD3P3D3"/>
<evidence type="ECO:0000256" key="2">
    <source>
        <dbReference type="ARBA" id="ARBA00022448"/>
    </source>
</evidence>
<organism evidence="9 10">
    <name type="scientific">Nepenthes gracilis</name>
    <name type="common">Slender pitcher plant</name>
    <dbReference type="NCBI Taxonomy" id="150966"/>
    <lineage>
        <taxon>Eukaryota</taxon>
        <taxon>Viridiplantae</taxon>
        <taxon>Streptophyta</taxon>
        <taxon>Embryophyta</taxon>
        <taxon>Tracheophyta</taxon>
        <taxon>Spermatophyta</taxon>
        <taxon>Magnoliopsida</taxon>
        <taxon>eudicotyledons</taxon>
        <taxon>Gunneridae</taxon>
        <taxon>Pentapetalae</taxon>
        <taxon>Caryophyllales</taxon>
        <taxon>Nepenthaceae</taxon>
        <taxon>Nepenthes</taxon>
    </lineage>
</organism>
<dbReference type="PANTHER" id="PTHR48017">
    <property type="entry name" value="OS05G0424000 PROTEIN-RELATED"/>
    <property type="match status" value="1"/>
</dbReference>
<feature type="domain" description="Amino acid transporter transmembrane" evidence="8">
    <location>
        <begin position="38"/>
        <end position="441"/>
    </location>
</feature>
<comment type="caution">
    <text evidence="9">The sequence shown here is derived from an EMBL/GenBank/DDBJ whole genome shotgun (WGS) entry which is preliminary data.</text>
</comment>
<evidence type="ECO:0000256" key="7">
    <source>
        <dbReference type="SAM" id="Phobius"/>
    </source>
</evidence>
<feature type="transmembrane region" description="Helical" evidence="7">
    <location>
        <begin position="66"/>
        <end position="94"/>
    </location>
</feature>
<evidence type="ECO:0000256" key="5">
    <source>
        <dbReference type="ARBA" id="ARBA00022989"/>
    </source>
</evidence>
<gene>
    <name evidence="9" type="ORF">Nepgr_000322</name>
</gene>
<keyword evidence="6 7" id="KW-0472">Membrane</keyword>
<comment type="subcellular location">
    <subcellularLocation>
        <location evidence="1">Membrane</location>
    </subcellularLocation>
</comment>
<dbReference type="Proteomes" id="UP001279734">
    <property type="component" value="Unassembled WGS sequence"/>
</dbReference>
<evidence type="ECO:0000256" key="3">
    <source>
        <dbReference type="ARBA" id="ARBA00022692"/>
    </source>
</evidence>
<evidence type="ECO:0000313" key="10">
    <source>
        <dbReference type="Proteomes" id="UP001279734"/>
    </source>
</evidence>
<keyword evidence="5 7" id="KW-1133">Transmembrane helix</keyword>
<evidence type="ECO:0000256" key="4">
    <source>
        <dbReference type="ARBA" id="ARBA00022970"/>
    </source>
</evidence>
<dbReference type="GO" id="GO:0006865">
    <property type="term" value="P:amino acid transport"/>
    <property type="evidence" value="ECO:0007669"/>
    <property type="project" value="UniProtKB-KW"/>
</dbReference>
<evidence type="ECO:0000313" key="9">
    <source>
        <dbReference type="EMBL" id="GMG98482.1"/>
    </source>
</evidence>
<dbReference type="Pfam" id="PF01490">
    <property type="entry name" value="Aa_trans"/>
    <property type="match status" value="1"/>
</dbReference>
<dbReference type="InterPro" id="IPR013057">
    <property type="entry name" value="AA_transpt_TM"/>
</dbReference>
<dbReference type="GO" id="GO:0016020">
    <property type="term" value="C:membrane"/>
    <property type="evidence" value="ECO:0007669"/>
    <property type="project" value="UniProtKB-SubCell"/>
</dbReference>
<dbReference type="EMBL" id="BSYO01000001">
    <property type="protein sequence ID" value="GMG98482.1"/>
    <property type="molecule type" value="Genomic_DNA"/>
</dbReference>
<evidence type="ECO:0000256" key="1">
    <source>
        <dbReference type="ARBA" id="ARBA00004370"/>
    </source>
</evidence>
<sequence>MGGVSYEAIAVEEGEGNTQVSHHQKDLDAGALFVLESKGSWLDCGYHLTTSIVSPSLLSLPYALAMLGWTAGISCLVIGALVTFYSYNLISLVLERHAMMGRRQLRFGDMADDILGPRTGRYFVGPIQFIVCYGAVVGCTLLGGECMRIVYHLTWPNGKMELYKFIIIFGGLMLILAQLPSFHSWRYISLLSLVLSLAYSAFAAAGSIYVGYSSQESKDYSVEGNIQNRIFGSFTAIGIIATAFGNGIIPEIQATLASPVKGKMFKGLCICYAVVIVTFFAVAVSGYWAFGNQADSIILVNFLDNGSKSLPKWFILTTVLFVIIQLSAVAGVYLQPSNAALEQTFADPTAAPLSARNVTARLISRSASIVMSTTTAVMLPFFGDLNALLGALGFLPLDFVLPVVFFNLTFQPSKKNPIFWLNSTIAAVFSVVVAIAVFAAVRQIVLDAKDYHLFS</sequence>
<feature type="transmembrane region" description="Helical" evidence="7">
    <location>
        <begin position="230"/>
        <end position="249"/>
    </location>
</feature>
<proteinExistence type="predicted"/>
<accession>A0AAD3P3D3</accession>
<feature type="transmembrane region" description="Helical" evidence="7">
    <location>
        <begin position="420"/>
        <end position="445"/>
    </location>
</feature>
<evidence type="ECO:0000259" key="8">
    <source>
        <dbReference type="Pfam" id="PF01490"/>
    </source>
</evidence>
<protein>
    <recommendedName>
        <fullName evidence="8">Amino acid transporter transmembrane domain-containing protein</fullName>
    </recommendedName>
</protein>
<evidence type="ECO:0000256" key="6">
    <source>
        <dbReference type="ARBA" id="ARBA00023136"/>
    </source>
</evidence>
<feature type="transmembrane region" description="Helical" evidence="7">
    <location>
        <begin position="162"/>
        <end position="180"/>
    </location>
</feature>